<protein>
    <submittedName>
        <fullName evidence="7">FAD/FMN-containing dehydrogenase</fullName>
    </submittedName>
</protein>
<sequence>MKTDILKTRLRGTLITAFEPRLGAETDALTWNGRKPARRAKLIVRAACAQDVAEAVRFASVNGLSVSPRGGGHQFTGIAAQADMVIDLGALDGLKLDTAARTARVEPAVTNARLAAALERHGLAFPLGHCGSVPMSGYLLGGGVGWNSAEWGFACFSVTAVEVVLADGRMVTASAEENADIYWAVRGAGPEFFGVVTLYHLKLQEAAKATSTTIRIYPAAMVAEVADWAETVMAKALPSVEFTTKVTPTPDGPVLAAMATVFARTDAEACAIHTALGEGAPEALQVIGPMPTPIGALYEATEPSMPKGRRYAVDTLWSEARYGEILARVAHGMTLAPSEASMALVVLRSNAVATPTDAAFSCHGRVFGALYAIWEDDDADAANIGWLRATIDGVAPLCTGAYVGEADLDRPDRVLRTLSPEARSRLQHLRGLHDPRGRFLRRAGTSAIAAE</sequence>
<dbReference type="PANTHER" id="PTHR42973:SF39">
    <property type="entry name" value="FAD-BINDING PCMH-TYPE DOMAIN-CONTAINING PROTEIN"/>
    <property type="match status" value="1"/>
</dbReference>
<evidence type="ECO:0000256" key="1">
    <source>
        <dbReference type="ARBA" id="ARBA00001974"/>
    </source>
</evidence>
<dbReference type="InterPro" id="IPR016167">
    <property type="entry name" value="FAD-bd_PCMH_sub1"/>
</dbReference>
<evidence type="ECO:0000313" key="8">
    <source>
        <dbReference type="Proteomes" id="UP000199286"/>
    </source>
</evidence>
<accession>A0A1H3MD44</accession>
<dbReference type="Proteomes" id="UP000199286">
    <property type="component" value="Unassembled WGS sequence"/>
</dbReference>
<reference evidence="7 8" key="1">
    <citation type="submission" date="2016-10" db="EMBL/GenBank/DDBJ databases">
        <authorList>
            <person name="de Groot N.N."/>
        </authorList>
    </citation>
    <scope>NUCLEOTIDE SEQUENCE [LARGE SCALE GENOMIC DNA]</scope>
    <source>
        <strain evidence="7 8">DSM 26880</strain>
    </source>
</reference>
<evidence type="ECO:0000256" key="5">
    <source>
        <dbReference type="ARBA" id="ARBA00023002"/>
    </source>
</evidence>
<gene>
    <name evidence="7" type="ORF">SAMN05444340_11698</name>
</gene>
<dbReference type="GO" id="GO:0071949">
    <property type="term" value="F:FAD binding"/>
    <property type="evidence" value="ECO:0007669"/>
    <property type="project" value="InterPro"/>
</dbReference>
<dbReference type="Gene3D" id="3.30.43.10">
    <property type="entry name" value="Uridine Diphospho-n-acetylenolpyruvylglucosamine Reductase, domain 2"/>
    <property type="match status" value="1"/>
</dbReference>
<dbReference type="PROSITE" id="PS51387">
    <property type="entry name" value="FAD_PCMH"/>
    <property type="match status" value="1"/>
</dbReference>
<dbReference type="AlphaFoldDB" id="A0A1H3MD44"/>
<dbReference type="Gene3D" id="3.30.465.10">
    <property type="match status" value="1"/>
</dbReference>
<dbReference type="RefSeq" id="WP_089884997.1">
    <property type="nucleotide sequence ID" value="NZ_FNPF01000016.1"/>
</dbReference>
<proteinExistence type="inferred from homology"/>
<evidence type="ECO:0000256" key="3">
    <source>
        <dbReference type="ARBA" id="ARBA00022630"/>
    </source>
</evidence>
<keyword evidence="3" id="KW-0285">Flavoprotein</keyword>
<dbReference type="InterPro" id="IPR016166">
    <property type="entry name" value="FAD-bd_PCMH"/>
</dbReference>
<evidence type="ECO:0000256" key="2">
    <source>
        <dbReference type="ARBA" id="ARBA00005466"/>
    </source>
</evidence>
<keyword evidence="4" id="KW-0274">FAD</keyword>
<feature type="domain" description="FAD-binding PCMH-type" evidence="6">
    <location>
        <begin position="35"/>
        <end position="206"/>
    </location>
</feature>
<dbReference type="SUPFAM" id="SSF56176">
    <property type="entry name" value="FAD-binding/transporter-associated domain-like"/>
    <property type="match status" value="1"/>
</dbReference>
<evidence type="ECO:0000313" key="7">
    <source>
        <dbReference type="EMBL" id="SDY74503.1"/>
    </source>
</evidence>
<dbReference type="EMBL" id="FNPF01000016">
    <property type="protein sequence ID" value="SDY74503.1"/>
    <property type="molecule type" value="Genomic_DNA"/>
</dbReference>
<name>A0A1H3MD44_9RHOB</name>
<dbReference type="InterPro" id="IPR006094">
    <property type="entry name" value="Oxid_FAD_bind_N"/>
</dbReference>
<evidence type="ECO:0000259" key="6">
    <source>
        <dbReference type="PROSITE" id="PS51387"/>
    </source>
</evidence>
<dbReference type="OrthoDB" id="9775082at2"/>
<dbReference type="InterPro" id="IPR036318">
    <property type="entry name" value="FAD-bd_PCMH-like_sf"/>
</dbReference>
<keyword evidence="8" id="KW-1185">Reference proteome</keyword>
<dbReference type="Gene3D" id="3.40.462.20">
    <property type="match status" value="1"/>
</dbReference>
<dbReference type="Pfam" id="PF01565">
    <property type="entry name" value="FAD_binding_4"/>
    <property type="match status" value="1"/>
</dbReference>
<dbReference type="STRING" id="321339.SAMN05444340_11698"/>
<comment type="similarity">
    <text evidence="2">Belongs to the oxygen-dependent FAD-linked oxidoreductase family.</text>
</comment>
<dbReference type="GO" id="GO:0016491">
    <property type="term" value="F:oxidoreductase activity"/>
    <property type="evidence" value="ECO:0007669"/>
    <property type="project" value="UniProtKB-KW"/>
</dbReference>
<dbReference type="InterPro" id="IPR016169">
    <property type="entry name" value="FAD-bd_PCMH_sub2"/>
</dbReference>
<dbReference type="PANTHER" id="PTHR42973">
    <property type="entry name" value="BINDING OXIDOREDUCTASE, PUTATIVE (AFU_ORTHOLOGUE AFUA_1G17690)-RELATED"/>
    <property type="match status" value="1"/>
</dbReference>
<keyword evidence="5" id="KW-0560">Oxidoreductase</keyword>
<evidence type="ECO:0000256" key="4">
    <source>
        <dbReference type="ARBA" id="ARBA00022827"/>
    </source>
</evidence>
<dbReference type="InterPro" id="IPR050416">
    <property type="entry name" value="FAD-linked_Oxidoreductase"/>
</dbReference>
<comment type="cofactor">
    <cofactor evidence="1">
        <name>FAD</name>
        <dbReference type="ChEBI" id="CHEBI:57692"/>
    </cofactor>
</comment>
<organism evidence="7 8">
    <name type="scientific">Citreimonas salinaria</name>
    <dbReference type="NCBI Taxonomy" id="321339"/>
    <lineage>
        <taxon>Bacteria</taxon>
        <taxon>Pseudomonadati</taxon>
        <taxon>Pseudomonadota</taxon>
        <taxon>Alphaproteobacteria</taxon>
        <taxon>Rhodobacterales</taxon>
        <taxon>Roseobacteraceae</taxon>
        <taxon>Citreimonas</taxon>
    </lineage>
</organism>